<evidence type="ECO:0008006" key="3">
    <source>
        <dbReference type="Google" id="ProtNLM"/>
    </source>
</evidence>
<name>A0A182NU66_9DIPT</name>
<proteinExistence type="predicted"/>
<dbReference type="Proteomes" id="UP000075884">
    <property type="component" value="Unassembled WGS sequence"/>
</dbReference>
<dbReference type="PANTHER" id="PTHR16356">
    <property type="entry name" value="TRANSMEMBRANE AND COILED-COIL DOMAIN-CONTAINING PROTEIN 6 TMCO6"/>
    <property type="match status" value="1"/>
</dbReference>
<dbReference type="SUPFAM" id="SSF48371">
    <property type="entry name" value="ARM repeat"/>
    <property type="match status" value="1"/>
</dbReference>
<dbReference type="PANTHER" id="PTHR16356:SF1">
    <property type="entry name" value="TRANSMEMBRANE AND COILED-COIL DOMAIN-CONTAINING PROTEIN 6"/>
    <property type="match status" value="1"/>
</dbReference>
<keyword evidence="2" id="KW-1185">Reference proteome</keyword>
<dbReference type="EnsemblMetazoa" id="ADIR011208-RA">
    <property type="protein sequence ID" value="ADIR011208-PA"/>
    <property type="gene ID" value="ADIR011208"/>
</dbReference>
<sequence>MDADSTLLEQIRTQKRHELKWGQKTHRKRELDRNRAGLGELHHSIGVIEHITEQEIKGLAGRIKRRKRCDPLDLVRLSYGFQQSRENIAHFIRTTGVINVIVKELTGHDYNLQLLAAECLCNLSLGDDVCCEKIASFAGTYLIALAENPNCRPLQQTCLWAVQNIVGSSPKGSKLLFSQGLVVVLVRLLSCVTDPEAADDIILTLELALNYEQEIEPTTLTQIVQCFVEKALYPSSLRLLYKCYSLMTTDLLLHESSPCIIRQCLDFLSTITETHLPSQVAPILLSIRILAHHVVANPRQIETIFRYQLQRRALKLSVLFNECAKENMLPVCKEFLWLLGQLHCNGGEAAGNDPELMKTYLTYDNFVGELSVPKALL</sequence>
<dbReference type="InterPro" id="IPR016024">
    <property type="entry name" value="ARM-type_fold"/>
</dbReference>
<accession>A0A182NU66</accession>
<dbReference type="STRING" id="7168.A0A182NU66"/>
<organism evidence="1 2">
    <name type="scientific">Anopheles dirus</name>
    <dbReference type="NCBI Taxonomy" id="7168"/>
    <lineage>
        <taxon>Eukaryota</taxon>
        <taxon>Metazoa</taxon>
        <taxon>Ecdysozoa</taxon>
        <taxon>Arthropoda</taxon>
        <taxon>Hexapoda</taxon>
        <taxon>Insecta</taxon>
        <taxon>Pterygota</taxon>
        <taxon>Neoptera</taxon>
        <taxon>Endopterygota</taxon>
        <taxon>Diptera</taxon>
        <taxon>Nematocera</taxon>
        <taxon>Culicoidea</taxon>
        <taxon>Culicidae</taxon>
        <taxon>Anophelinae</taxon>
        <taxon>Anopheles</taxon>
    </lineage>
</organism>
<evidence type="ECO:0000313" key="1">
    <source>
        <dbReference type="EnsemblMetazoa" id="ADIR011208-PA"/>
    </source>
</evidence>
<evidence type="ECO:0000313" key="2">
    <source>
        <dbReference type="Proteomes" id="UP000075884"/>
    </source>
</evidence>
<dbReference type="Gene3D" id="1.25.10.10">
    <property type="entry name" value="Leucine-rich Repeat Variant"/>
    <property type="match status" value="1"/>
</dbReference>
<dbReference type="AlphaFoldDB" id="A0A182NU66"/>
<dbReference type="InterPro" id="IPR011989">
    <property type="entry name" value="ARM-like"/>
</dbReference>
<reference evidence="2" key="1">
    <citation type="submission" date="2013-03" db="EMBL/GenBank/DDBJ databases">
        <title>The Genome Sequence of Anopheles dirus WRAIR2.</title>
        <authorList>
            <consortium name="The Broad Institute Genomics Platform"/>
            <person name="Neafsey D.E."/>
            <person name="Walton C."/>
            <person name="Walker B."/>
            <person name="Young S.K."/>
            <person name="Zeng Q."/>
            <person name="Gargeya S."/>
            <person name="Fitzgerald M."/>
            <person name="Haas B."/>
            <person name="Abouelleil A."/>
            <person name="Allen A.W."/>
            <person name="Alvarado L."/>
            <person name="Arachchi H.M."/>
            <person name="Berlin A.M."/>
            <person name="Chapman S.B."/>
            <person name="Gainer-Dewar J."/>
            <person name="Goldberg J."/>
            <person name="Griggs A."/>
            <person name="Gujja S."/>
            <person name="Hansen M."/>
            <person name="Howarth C."/>
            <person name="Imamovic A."/>
            <person name="Ireland A."/>
            <person name="Larimer J."/>
            <person name="McCowan C."/>
            <person name="Murphy C."/>
            <person name="Pearson M."/>
            <person name="Poon T.W."/>
            <person name="Priest M."/>
            <person name="Roberts A."/>
            <person name="Saif S."/>
            <person name="Shea T."/>
            <person name="Sisk P."/>
            <person name="Sykes S."/>
            <person name="Wortman J."/>
            <person name="Nusbaum C."/>
            <person name="Birren B."/>
        </authorList>
    </citation>
    <scope>NUCLEOTIDE SEQUENCE [LARGE SCALE GENOMIC DNA]</scope>
    <source>
        <strain evidence="2">WRAIR2</strain>
    </source>
</reference>
<reference evidence="1" key="2">
    <citation type="submission" date="2020-05" db="UniProtKB">
        <authorList>
            <consortium name="EnsemblMetazoa"/>
        </authorList>
    </citation>
    <scope>IDENTIFICATION</scope>
    <source>
        <strain evidence="1">WRAIR2</strain>
    </source>
</reference>
<dbReference type="VEuPathDB" id="VectorBase:ADIR011208"/>
<protein>
    <recommendedName>
        <fullName evidence="3">IBB domain-containing protein</fullName>
    </recommendedName>
</protein>